<dbReference type="HAMAP" id="MF_00821">
    <property type="entry name" value="SecB"/>
    <property type="match status" value="1"/>
</dbReference>
<keyword evidence="7" id="KW-1185">Reference proteome</keyword>
<evidence type="ECO:0000256" key="4">
    <source>
        <dbReference type="ARBA" id="ARBA00023010"/>
    </source>
</evidence>
<dbReference type="PANTHER" id="PTHR36918">
    <property type="match status" value="1"/>
</dbReference>
<dbReference type="Proteomes" id="UP000031631">
    <property type="component" value="Chromosome"/>
</dbReference>
<comment type="subcellular location">
    <subcellularLocation>
        <location evidence="5">Cytoplasm</location>
    </subcellularLocation>
</comment>
<keyword evidence="2 5" id="KW-0813">Transport</keyword>
<sequence length="151" mass="17023">MTEETQRQFSIQRIYTKDISFETPNSPEVFMQEWKPQINVNLNNAIKDLGEGNIEVALTVTVTAKIEDKTAFLAEVTQAGIFLAQGIPEEEMGPLLGIYCPNTLFPYVREVVSDLIVRGSFPQFLLAPVNFEALYAQQVQQQKQAEESAEH</sequence>
<dbReference type="GO" id="GO:0015031">
    <property type="term" value="P:protein transport"/>
    <property type="evidence" value="ECO:0007669"/>
    <property type="project" value="UniProtKB-UniRule"/>
</dbReference>
<evidence type="ECO:0000313" key="7">
    <source>
        <dbReference type="Proteomes" id="UP000031631"/>
    </source>
</evidence>
<keyword evidence="4 5" id="KW-0811">Translocation</keyword>
<organism evidence="6 7">
    <name type="scientific">Thiolapillus brandeum</name>
    <dbReference type="NCBI Taxonomy" id="1076588"/>
    <lineage>
        <taxon>Bacteria</taxon>
        <taxon>Pseudomonadati</taxon>
        <taxon>Pseudomonadota</taxon>
        <taxon>Gammaproteobacteria</taxon>
        <taxon>Chromatiales</taxon>
        <taxon>Sedimenticolaceae</taxon>
        <taxon>Thiolapillus</taxon>
    </lineage>
</organism>
<dbReference type="RefSeq" id="WP_041064797.1">
    <property type="nucleotide sequence ID" value="NZ_AP012273.1"/>
</dbReference>
<dbReference type="OrthoDB" id="9795145at2"/>
<evidence type="ECO:0000256" key="3">
    <source>
        <dbReference type="ARBA" id="ARBA00022927"/>
    </source>
</evidence>
<dbReference type="NCBIfam" id="NF004392">
    <property type="entry name" value="PRK05751.1-3"/>
    <property type="match status" value="1"/>
</dbReference>
<dbReference type="GO" id="GO:0051082">
    <property type="term" value="F:unfolded protein binding"/>
    <property type="evidence" value="ECO:0007669"/>
    <property type="project" value="InterPro"/>
</dbReference>
<dbReference type="GO" id="GO:0005737">
    <property type="term" value="C:cytoplasm"/>
    <property type="evidence" value="ECO:0007669"/>
    <property type="project" value="UniProtKB-SubCell"/>
</dbReference>
<dbReference type="NCBIfam" id="NF004394">
    <property type="entry name" value="PRK05751.1-5"/>
    <property type="match status" value="1"/>
</dbReference>
<accession>A0A7U6JH02</accession>
<reference evidence="6 7" key="1">
    <citation type="journal article" date="2014" name="PLoS ONE">
        <title>Physiological and genomic features of a novel sulfur-oxidizing gammaproteobacterium belonging to a previously uncultivated symbiotic lineage isolated from a hydrothermal vent.</title>
        <authorList>
            <person name="Nunoura T."/>
            <person name="Takaki Y."/>
            <person name="Kazama H."/>
            <person name="Kakuta J."/>
            <person name="Shimamura S."/>
            <person name="Makita H."/>
            <person name="Hirai M."/>
            <person name="Miyazaki M."/>
            <person name="Takai K."/>
        </authorList>
    </citation>
    <scope>NUCLEOTIDE SEQUENCE [LARGE SCALE GENOMIC DNA]</scope>
    <source>
        <strain evidence="6 7">Hiromi1</strain>
    </source>
</reference>
<evidence type="ECO:0000256" key="2">
    <source>
        <dbReference type="ARBA" id="ARBA00022448"/>
    </source>
</evidence>
<dbReference type="NCBIfam" id="TIGR00809">
    <property type="entry name" value="secB"/>
    <property type="match status" value="1"/>
</dbReference>
<evidence type="ECO:0000256" key="1">
    <source>
        <dbReference type="ARBA" id="ARBA00009990"/>
    </source>
</evidence>
<evidence type="ECO:0000256" key="5">
    <source>
        <dbReference type="HAMAP-Rule" id="MF_00821"/>
    </source>
</evidence>
<dbReference type="AlphaFoldDB" id="A0A7U6JH02"/>
<dbReference type="PRINTS" id="PR01594">
    <property type="entry name" value="SECBCHAPRONE"/>
</dbReference>
<dbReference type="InterPro" id="IPR035958">
    <property type="entry name" value="SecB-like_sf"/>
</dbReference>
<dbReference type="NCBIfam" id="NF004393">
    <property type="entry name" value="PRK05751.1-4"/>
    <property type="match status" value="1"/>
</dbReference>
<dbReference type="SUPFAM" id="SSF54611">
    <property type="entry name" value="SecB-like"/>
    <property type="match status" value="1"/>
</dbReference>
<proteinExistence type="inferred from homology"/>
<comment type="similarity">
    <text evidence="1 5">Belongs to the SecB family.</text>
</comment>
<dbReference type="GO" id="GO:0051262">
    <property type="term" value="P:protein tetramerization"/>
    <property type="evidence" value="ECO:0007669"/>
    <property type="project" value="InterPro"/>
</dbReference>
<comment type="function">
    <text evidence="5">One of the proteins required for the normal export of preproteins out of the cell cytoplasm. It is a molecular chaperone that binds to a subset of precursor proteins, maintaining them in a translocation-competent state. It also specifically binds to its receptor SecA.</text>
</comment>
<keyword evidence="3 5" id="KW-0653">Protein transport</keyword>
<dbReference type="GO" id="GO:0006457">
    <property type="term" value="P:protein folding"/>
    <property type="evidence" value="ECO:0007669"/>
    <property type="project" value="UniProtKB-UniRule"/>
</dbReference>
<name>A0A7U6JH02_9GAMM</name>
<keyword evidence="5" id="KW-0143">Chaperone</keyword>
<dbReference type="KEGG" id="tbn:TBH_C0337"/>
<evidence type="ECO:0000313" key="6">
    <source>
        <dbReference type="EMBL" id="BAO43283.1"/>
    </source>
</evidence>
<dbReference type="Pfam" id="PF02556">
    <property type="entry name" value="SecB"/>
    <property type="match status" value="1"/>
</dbReference>
<dbReference type="Gene3D" id="3.10.420.10">
    <property type="entry name" value="SecB-like"/>
    <property type="match status" value="1"/>
</dbReference>
<keyword evidence="5" id="KW-0963">Cytoplasm</keyword>
<protein>
    <recommendedName>
        <fullName evidence="5">Protein-export protein SecB</fullName>
    </recommendedName>
</protein>
<gene>
    <name evidence="5 6" type="primary">secB</name>
    <name evidence="6" type="ORF">TBH_C0337</name>
</gene>
<dbReference type="PANTHER" id="PTHR36918:SF1">
    <property type="entry name" value="PROTEIN-EXPORT PROTEIN SECB"/>
    <property type="match status" value="1"/>
</dbReference>
<dbReference type="EMBL" id="AP012273">
    <property type="protein sequence ID" value="BAO43283.1"/>
    <property type="molecule type" value="Genomic_DNA"/>
</dbReference>
<comment type="subunit">
    <text evidence="5">Homotetramer, a dimer of dimers. One homotetramer interacts with 1 SecA dimer.</text>
</comment>
<dbReference type="InterPro" id="IPR003708">
    <property type="entry name" value="SecB"/>
</dbReference>